<comment type="similarity">
    <text evidence="1">Belongs to the MCM10 family.</text>
</comment>
<reference evidence="5" key="1">
    <citation type="journal article" date="2023" name="IScience">
        <title>Live-bearing cockroach genome reveals convergent evolutionary mechanisms linked to viviparity in insects and beyond.</title>
        <authorList>
            <person name="Fouks B."/>
            <person name="Harrison M.C."/>
            <person name="Mikhailova A.A."/>
            <person name="Marchal E."/>
            <person name="English S."/>
            <person name="Carruthers M."/>
            <person name="Jennings E.C."/>
            <person name="Chiamaka E.L."/>
            <person name="Frigard R.A."/>
            <person name="Pippel M."/>
            <person name="Attardo G.M."/>
            <person name="Benoit J.B."/>
            <person name="Bornberg-Bauer E."/>
            <person name="Tobe S.S."/>
        </authorList>
    </citation>
    <scope>NUCLEOTIDE SEQUENCE</scope>
    <source>
        <strain evidence="5">Stay&amp;Tobe</strain>
    </source>
</reference>
<evidence type="ECO:0000256" key="2">
    <source>
        <dbReference type="ARBA" id="ARBA00017770"/>
    </source>
</evidence>
<comment type="caution">
    <text evidence="5">The sequence shown here is derived from an EMBL/GenBank/DDBJ whole genome shotgun (WGS) entry which is preliminary data.</text>
</comment>
<dbReference type="GO" id="GO:0003697">
    <property type="term" value="F:single-stranded DNA binding"/>
    <property type="evidence" value="ECO:0007669"/>
    <property type="project" value="InterPro"/>
</dbReference>
<dbReference type="Gene3D" id="2.40.50.140">
    <property type="entry name" value="Nucleic acid-binding proteins"/>
    <property type="match status" value="1"/>
</dbReference>
<dbReference type="Proteomes" id="UP001233999">
    <property type="component" value="Unassembled WGS sequence"/>
</dbReference>
<evidence type="ECO:0000259" key="4">
    <source>
        <dbReference type="SMART" id="SM01280"/>
    </source>
</evidence>
<dbReference type="PANTHER" id="PTHR13454:SF11">
    <property type="entry name" value="PROTEIN MCM10 HOMOLOG"/>
    <property type="match status" value="1"/>
</dbReference>
<dbReference type="AlphaFoldDB" id="A0AAD7ZI92"/>
<evidence type="ECO:0000256" key="1">
    <source>
        <dbReference type="ARBA" id="ARBA00009679"/>
    </source>
</evidence>
<dbReference type="PANTHER" id="PTHR13454">
    <property type="entry name" value="PROTEIN MCM10 HOMOLOG"/>
    <property type="match status" value="1"/>
</dbReference>
<keyword evidence="6" id="KW-1185">Reference proteome</keyword>
<feature type="non-terminal residue" evidence="5">
    <location>
        <position position="444"/>
    </location>
</feature>
<dbReference type="GO" id="GO:0006270">
    <property type="term" value="P:DNA replication initiation"/>
    <property type="evidence" value="ECO:0007669"/>
    <property type="project" value="InterPro"/>
</dbReference>
<feature type="compositionally biased region" description="Low complexity" evidence="3">
    <location>
        <begin position="250"/>
        <end position="260"/>
    </location>
</feature>
<proteinExistence type="inferred from homology"/>
<dbReference type="GO" id="GO:0043596">
    <property type="term" value="C:nuclear replication fork"/>
    <property type="evidence" value="ECO:0007669"/>
    <property type="project" value="TreeGrafter"/>
</dbReference>
<protein>
    <recommendedName>
        <fullName evidence="2">Protein MCM10 homolog</fullName>
    </recommendedName>
</protein>
<dbReference type="GO" id="GO:0003688">
    <property type="term" value="F:DNA replication origin binding"/>
    <property type="evidence" value="ECO:0007669"/>
    <property type="project" value="TreeGrafter"/>
</dbReference>
<organism evidence="5 6">
    <name type="scientific">Diploptera punctata</name>
    <name type="common">Pacific beetle cockroach</name>
    <dbReference type="NCBI Taxonomy" id="6984"/>
    <lineage>
        <taxon>Eukaryota</taxon>
        <taxon>Metazoa</taxon>
        <taxon>Ecdysozoa</taxon>
        <taxon>Arthropoda</taxon>
        <taxon>Hexapoda</taxon>
        <taxon>Insecta</taxon>
        <taxon>Pterygota</taxon>
        <taxon>Neoptera</taxon>
        <taxon>Polyneoptera</taxon>
        <taxon>Dictyoptera</taxon>
        <taxon>Blattodea</taxon>
        <taxon>Blaberoidea</taxon>
        <taxon>Blaberidae</taxon>
        <taxon>Diplopterinae</taxon>
        <taxon>Diploptera</taxon>
    </lineage>
</organism>
<evidence type="ECO:0000256" key="3">
    <source>
        <dbReference type="SAM" id="MobiDB-lite"/>
    </source>
</evidence>
<reference evidence="5" key="2">
    <citation type="submission" date="2023-05" db="EMBL/GenBank/DDBJ databases">
        <authorList>
            <person name="Fouks B."/>
        </authorList>
    </citation>
    <scope>NUCLEOTIDE SEQUENCE</scope>
    <source>
        <strain evidence="5">Stay&amp;Tobe</strain>
        <tissue evidence="5">Testes</tissue>
    </source>
</reference>
<feature type="domain" description="Replication factor Mcm10 C-terminal" evidence="4">
    <location>
        <begin position="70"/>
        <end position="426"/>
    </location>
</feature>
<dbReference type="InterPro" id="IPR015408">
    <property type="entry name" value="Znf_Mcm10/DnaG"/>
</dbReference>
<dbReference type="Pfam" id="PF09329">
    <property type="entry name" value="zf-primase"/>
    <property type="match status" value="1"/>
</dbReference>
<dbReference type="InterPro" id="IPR040184">
    <property type="entry name" value="Mcm10"/>
</dbReference>
<accession>A0AAD7ZI92</accession>
<sequence length="444" mass="49352">DGSGDEATLSVDNVQKVLIMGTSKDLGYCKARKKNGETCNAFVNKTQCEFCIYHLKQEYKKCSARAELQTRMPRGGLANIRNKVLGKHEVFYAGKSFSAIPAKRSVKHVEKDNKILRSLGGMKKPESLFQTRLVPMMQSPINPAKPMTQAQSDAKRLESLQQNCDTSSEIKPTPSKKLLSLGVPELGKGSNLRIDLSLPASKMQKEQAKINAKKWIQLNGPIKRGDPNSIKKEEASKKLKLDESIVLNTSNSPLNTSNSPRVFGNSGAVADKPASKESIFKSSKFLELLKAKSRHTELVAASEQRAEEEYFDKLEQKERLEMKMLETFKISCKAVRCLKCKYTALGASDLCKTERHPLKVIDAMKRFFKCGHCSNRTMTLDLIPLHACGNCGSSNWQRAPMIREKRTEINVQPLSIRGDEEVFLGSTANQGNLNLLVPEVGTST</sequence>
<evidence type="ECO:0000313" key="5">
    <source>
        <dbReference type="EMBL" id="KAJ9581179.1"/>
    </source>
</evidence>
<dbReference type="SMART" id="SM01280">
    <property type="entry name" value="Mcm10"/>
    <property type="match status" value="1"/>
</dbReference>
<dbReference type="EMBL" id="JASPKZ010007995">
    <property type="protein sequence ID" value="KAJ9581179.1"/>
    <property type="molecule type" value="Genomic_DNA"/>
</dbReference>
<evidence type="ECO:0000313" key="6">
    <source>
        <dbReference type="Proteomes" id="UP001233999"/>
    </source>
</evidence>
<dbReference type="InterPro" id="IPR015411">
    <property type="entry name" value="Rep_factor_Mcm10_C"/>
</dbReference>
<dbReference type="InterPro" id="IPR056791">
    <property type="entry name" value="Znf_Mcm10_C"/>
</dbReference>
<name>A0AAD7ZI92_DIPPU</name>
<dbReference type="InterPro" id="IPR012340">
    <property type="entry name" value="NA-bd_OB-fold"/>
</dbReference>
<dbReference type="Pfam" id="PF24863">
    <property type="entry name" value="zf-CCCH_Mcm10"/>
    <property type="match status" value="1"/>
</dbReference>
<feature type="region of interest" description="Disordered" evidence="3">
    <location>
        <begin position="250"/>
        <end position="269"/>
    </location>
</feature>
<dbReference type="Pfam" id="PF09332">
    <property type="entry name" value="Mcm10"/>
    <property type="match status" value="1"/>
</dbReference>
<gene>
    <name evidence="5" type="ORF">L9F63_023638</name>
</gene>